<organism evidence="3 4">
    <name type="scientific">Azospira inquinata</name>
    <dbReference type="NCBI Taxonomy" id="2785627"/>
    <lineage>
        <taxon>Bacteria</taxon>
        <taxon>Pseudomonadati</taxon>
        <taxon>Pseudomonadota</taxon>
        <taxon>Betaproteobacteria</taxon>
        <taxon>Rhodocyclales</taxon>
        <taxon>Rhodocyclaceae</taxon>
        <taxon>Azospira</taxon>
    </lineage>
</organism>
<gene>
    <name evidence="3" type="ORF">Azoinq_04800</name>
</gene>
<sequence>MVPYLSWRRLLLLGLGGLWAVAAWAADFRSVEPASGEAAILYDAPSSKAKKLYLIRRYTPVEVVVSLEAWVKVRDRDGGLCWIAKNELVERRTVQVTADTAQIRQSADANAPVAFSAAKGVALELVQVGPPGWAQVKHRDGTTGYVRDNQVWGL</sequence>
<evidence type="ECO:0000256" key="1">
    <source>
        <dbReference type="SAM" id="SignalP"/>
    </source>
</evidence>
<dbReference type="PROSITE" id="PS51781">
    <property type="entry name" value="SH3B"/>
    <property type="match status" value="1"/>
</dbReference>
<name>A0A975SP28_9RHOO</name>
<dbReference type="EMBL" id="CP064782">
    <property type="protein sequence ID" value="QWT49926.1"/>
    <property type="molecule type" value="Genomic_DNA"/>
</dbReference>
<dbReference type="InterPro" id="IPR003646">
    <property type="entry name" value="SH3-like_bac-type"/>
</dbReference>
<evidence type="ECO:0000313" key="3">
    <source>
        <dbReference type="EMBL" id="QWT49926.1"/>
    </source>
</evidence>
<dbReference type="RefSeq" id="WP_216131693.1">
    <property type="nucleotide sequence ID" value="NZ_CP064782.1"/>
</dbReference>
<feature type="domain" description="SH3b" evidence="2">
    <location>
        <begin position="91"/>
        <end position="154"/>
    </location>
</feature>
<dbReference type="KEGG" id="aiq:Azoinq_04800"/>
<reference evidence="3" key="1">
    <citation type="submission" date="2020-11" db="EMBL/GenBank/DDBJ databases">
        <title>Azospira inquinata sp. nov.</title>
        <authorList>
            <person name="Moe W.M."/>
            <person name="Mikes M.C."/>
        </authorList>
    </citation>
    <scope>NUCLEOTIDE SEQUENCE</scope>
    <source>
        <strain evidence="3">Azo-3</strain>
    </source>
</reference>
<feature type="chain" id="PRO_5037100602" description="SH3b domain-containing protein" evidence="1">
    <location>
        <begin position="26"/>
        <end position="154"/>
    </location>
</feature>
<evidence type="ECO:0000259" key="2">
    <source>
        <dbReference type="PROSITE" id="PS51781"/>
    </source>
</evidence>
<dbReference type="InterPro" id="IPR010466">
    <property type="entry name" value="DUF1058"/>
</dbReference>
<evidence type="ECO:0000313" key="4">
    <source>
        <dbReference type="Proteomes" id="UP000683428"/>
    </source>
</evidence>
<protein>
    <recommendedName>
        <fullName evidence="2">SH3b domain-containing protein</fullName>
    </recommendedName>
</protein>
<dbReference type="AlphaFoldDB" id="A0A975SP28"/>
<dbReference type="Pfam" id="PF06347">
    <property type="entry name" value="SH3_4"/>
    <property type="match status" value="2"/>
</dbReference>
<accession>A0A975SP28</accession>
<keyword evidence="4" id="KW-1185">Reference proteome</keyword>
<feature type="signal peptide" evidence="1">
    <location>
        <begin position="1"/>
        <end position="25"/>
    </location>
</feature>
<proteinExistence type="predicted"/>
<keyword evidence="1" id="KW-0732">Signal</keyword>
<dbReference type="Proteomes" id="UP000683428">
    <property type="component" value="Chromosome"/>
</dbReference>